<dbReference type="OrthoDB" id="3256306at2759"/>
<dbReference type="AlphaFoldDB" id="A0A8H6S5K3"/>
<protein>
    <submittedName>
        <fullName evidence="2">Uncharacterized protein</fullName>
    </submittedName>
</protein>
<evidence type="ECO:0000313" key="2">
    <source>
        <dbReference type="EMBL" id="KAF7292748.1"/>
    </source>
</evidence>
<dbReference type="EMBL" id="JACAZF010000011">
    <property type="protein sequence ID" value="KAF7292748.1"/>
    <property type="molecule type" value="Genomic_DNA"/>
</dbReference>
<reference evidence="2" key="1">
    <citation type="submission" date="2020-05" db="EMBL/GenBank/DDBJ databases">
        <title>Mycena genomes resolve the evolution of fungal bioluminescence.</title>
        <authorList>
            <person name="Tsai I.J."/>
        </authorList>
    </citation>
    <scope>NUCLEOTIDE SEQUENCE</scope>
    <source>
        <strain evidence="2">171206Taipei</strain>
    </source>
</reference>
<evidence type="ECO:0000256" key="1">
    <source>
        <dbReference type="SAM" id="SignalP"/>
    </source>
</evidence>
<feature type="signal peptide" evidence="1">
    <location>
        <begin position="1"/>
        <end position="19"/>
    </location>
</feature>
<comment type="caution">
    <text evidence="2">The sequence shown here is derived from an EMBL/GenBank/DDBJ whole genome shotgun (WGS) entry which is preliminary data.</text>
</comment>
<name>A0A8H6S5K3_9AGAR</name>
<organism evidence="2 3">
    <name type="scientific">Mycena indigotica</name>
    <dbReference type="NCBI Taxonomy" id="2126181"/>
    <lineage>
        <taxon>Eukaryota</taxon>
        <taxon>Fungi</taxon>
        <taxon>Dikarya</taxon>
        <taxon>Basidiomycota</taxon>
        <taxon>Agaricomycotina</taxon>
        <taxon>Agaricomycetes</taxon>
        <taxon>Agaricomycetidae</taxon>
        <taxon>Agaricales</taxon>
        <taxon>Marasmiineae</taxon>
        <taxon>Mycenaceae</taxon>
        <taxon>Mycena</taxon>
    </lineage>
</organism>
<dbReference type="GeneID" id="59350766"/>
<accession>A0A8H6S5K3</accession>
<dbReference type="RefSeq" id="XP_037215176.1">
    <property type="nucleotide sequence ID" value="XM_037368250.1"/>
</dbReference>
<feature type="chain" id="PRO_5034316856" evidence="1">
    <location>
        <begin position="20"/>
        <end position="305"/>
    </location>
</feature>
<evidence type="ECO:0000313" key="3">
    <source>
        <dbReference type="Proteomes" id="UP000636479"/>
    </source>
</evidence>
<gene>
    <name evidence="2" type="ORF">MIND_01173300</name>
</gene>
<sequence>MVALLRVAACVLLLPFALSTPTPTPAESESDLVLTPSGYQNRANVHHVPSGAHIMHVADKIHVLHPNGTLFKVVTPKIKAPTPVVARSAASAAATMASGWITYASWVSSAPDTQPIKNFTTSFTSPQEPASNIGQTLFLFNGLCPADGTSIIQPVLQYGYSSRGGGSYWSSGAWYAFSNTEFFASPLEPTPDNWALNATIGLTNFTAGTGYTYAINMQGAPGAKLTVTSPQNLVWATIALESYGVTSIKNYPAGSTSFNQVSLLLSNGTVPAPTQSWAVFNNNTDGITTTVVANKFNGGVVKINY</sequence>
<keyword evidence="3" id="KW-1185">Reference proteome</keyword>
<dbReference type="Proteomes" id="UP000636479">
    <property type="component" value="Unassembled WGS sequence"/>
</dbReference>
<proteinExistence type="predicted"/>
<keyword evidence="1" id="KW-0732">Signal</keyword>